<protein>
    <submittedName>
        <fullName evidence="1">Cupin</fullName>
    </submittedName>
</protein>
<dbReference type="SUPFAM" id="SSF51182">
    <property type="entry name" value="RmlC-like cupins"/>
    <property type="match status" value="1"/>
</dbReference>
<name>A0A6B3NA55_9CYAN</name>
<dbReference type="InterPro" id="IPR011051">
    <property type="entry name" value="RmlC_Cupin_sf"/>
</dbReference>
<dbReference type="Gene3D" id="2.60.120.10">
    <property type="entry name" value="Jelly Rolls"/>
    <property type="match status" value="1"/>
</dbReference>
<accession>A0A6B3NA55</accession>
<gene>
    <name evidence="1" type="ORF">F6J89_13120</name>
</gene>
<reference evidence="1" key="1">
    <citation type="submission" date="2019-11" db="EMBL/GenBank/DDBJ databases">
        <title>Genomic insights into an expanded diversity of filamentous marine cyanobacteria reveals the extraordinary biosynthetic potential of Moorea and Okeania.</title>
        <authorList>
            <person name="Ferreira Leao T."/>
            <person name="Wang M."/>
            <person name="Moss N."/>
            <person name="Da Silva R."/>
            <person name="Sanders J."/>
            <person name="Nurk S."/>
            <person name="Gurevich A."/>
            <person name="Humphrey G."/>
            <person name="Reher R."/>
            <person name="Zhu Q."/>
            <person name="Belda-Ferre P."/>
            <person name="Glukhov E."/>
            <person name="Rex R."/>
            <person name="Dorrestein P.C."/>
            <person name="Knight R."/>
            <person name="Pevzner P."/>
            <person name="Gerwick W.H."/>
            <person name="Gerwick L."/>
        </authorList>
    </citation>
    <scope>NUCLEOTIDE SEQUENCE</scope>
    <source>
        <strain evidence="1">SIO1C4</strain>
    </source>
</reference>
<evidence type="ECO:0000313" key="1">
    <source>
        <dbReference type="EMBL" id="NER28537.1"/>
    </source>
</evidence>
<dbReference type="EMBL" id="JAAHFQ010000227">
    <property type="protein sequence ID" value="NER28537.1"/>
    <property type="molecule type" value="Genomic_DNA"/>
</dbReference>
<comment type="caution">
    <text evidence="1">The sequence shown here is derived from an EMBL/GenBank/DDBJ whole genome shotgun (WGS) entry which is preliminary data.</text>
</comment>
<sequence length="203" mass="23478">MDSRDLLITEDGKCHLCDLASETEDSTRQYRLYRFLTDLEDILEAETDEGKRLNRIRPLVRRLLTSSYWLQGEYVEPDPVKGWSVLMLYDEPDFPLTVQTVVWLPGRSSSIHNHATWGVVALISGQEKNIFWQRAGDREFPERLEKTGECTLVPGDIISFMPEAIHSVEILGDEPSITFNIYGKTEYQKRFEFDLTTHTATNF</sequence>
<organism evidence="1">
    <name type="scientific">Symploca sp. SIO1C4</name>
    <dbReference type="NCBI Taxonomy" id="2607765"/>
    <lineage>
        <taxon>Bacteria</taxon>
        <taxon>Bacillati</taxon>
        <taxon>Cyanobacteriota</taxon>
        <taxon>Cyanophyceae</taxon>
        <taxon>Coleofasciculales</taxon>
        <taxon>Coleofasciculaceae</taxon>
        <taxon>Symploca</taxon>
    </lineage>
</organism>
<dbReference type="InterPro" id="IPR014710">
    <property type="entry name" value="RmlC-like_jellyroll"/>
</dbReference>
<dbReference type="CDD" id="cd10548">
    <property type="entry name" value="cupin_CDO"/>
    <property type="match status" value="1"/>
</dbReference>
<dbReference type="AlphaFoldDB" id="A0A6B3NA55"/>
<proteinExistence type="predicted"/>